<evidence type="ECO:0000259" key="19">
    <source>
        <dbReference type="PROSITE" id="PS51384"/>
    </source>
</evidence>
<keyword evidence="9" id="KW-0249">Electron transport</keyword>
<dbReference type="PANTHER" id="PTHR32361:SF9">
    <property type="entry name" value="FERRIC REDUCTASE TRANSMEMBRANE COMPONENT 3-RELATED"/>
    <property type="match status" value="1"/>
</dbReference>
<dbReference type="SFLD" id="SFLDG01168">
    <property type="entry name" value="Ferric_reductase_subgroup_(FRE"/>
    <property type="match status" value="1"/>
</dbReference>
<evidence type="ECO:0000256" key="11">
    <source>
        <dbReference type="ARBA" id="ARBA00023002"/>
    </source>
</evidence>
<dbReference type="Pfam" id="PF08022">
    <property type="entry name" value="FAD_binding_8"/>
    <property type="match status" value="1"/>
</dbReference>
<name>A0A9P0VX13_9ASCO</name>
<keyword evidence="5" id="KW-1003">Cell membrane</keyword>
<evidence type="ECO:0000256" key="4">
    <source>
        <dbReference type="ARBA" id="ARBA00022448"/>
    </source>
</evidence>
<keyword evidence="11" id="KW-0560">Oxidoreductase</keyword>
<feature type="chain" id="PRO_5040165608" description="ferric-chelate reductase (NADPH)" evidence="18">
    <location>
        <begin position="18"/>
        <end position="723"/>
    </location>
</feature>
<dbReference type="InterPro" id="IPR013130">
    <property type="entry name" value="Fe3_Rdtase_TM_dom"/>
</dbReference>
<dbReference type="Gene3D" id="3.40.50.80">
    <property type="entry name" value="Nucleotide-binding domain of ferredoxin-NADP reductase (FNR) module"/>
    <property type="match status" value="1"/>
</dbReference>
<feature type="transmembrane region" description="Helical" evidence="17">
    <location>
        <begin position="374"/>
        <end position="392"/>
    </location>
</feature>
<comment type="catalytic activity">
    <reaction evidence="15">
        <text>2 a Fe(II)-siderophore + NADP(+) + H(+) = 2 a Fe(III)-siderophore + NADPH</text>
        <dbReference type="Rhea" id="RHEA:28795"/>
        <dbReference type="Rhea" id="RHEA-COMP:11342"/>
        <dbReference type="Rhea" id="RHEA-COMP:11344"/>
        <dbReference type="ChEBI" id="CHEBI:15378"/>
        <dbReference type="ChEBI" id="CHEBI:29033"/>
        <dbReference type="ChEBI" id="CHEBI:29034"/>
        <dbReference type="ChEBI" id="CHEBI:57783"/>
        <dbReference type="ChEBI" id="CHEBI:58349"/>
        <dbReference type="EC" id="1.16.1.9"/>
    </reaction>
</comment>
<sequence>MKFSVLATSFFLGAAVAELPELVYHEDALAVSACEALIAKTATLYAKKDKKGFCNIDNQPALGTMAHCIVQGFNGTSLEQKTITYFIESCSKYKLTEAEFEASYKNATSYLVDTTTDSSFNKTNLFSSPVKLKTKKIQAAYWSDYTRFFNYNWSTWFGTALVAYWFAVIIAAGIVNLSYFLFPGFINSTFNGTISKSFRKYVSLPALVSKSHANPFNFKFLTWIIPTRLESILIAGWYVMALAFSIAHVSHTPNNFVWASEEAEMGRKVADRTGIIANFLCPAVILFAGRNNFLQWISGWTYSRMVIFHKWTARCLFLFAAVHGISMTCSGIALDKFESRNTQPYVRWGYVALIAMTIMVIQSIYFFRSRNYEVFVGIHIILAVFAVCGAWKHTGELGYQHFYYAAAAVWAFDRAMRLARLCVFGVRTASVELKANETVRVTIPRPKYWKPFPGCHAFIHFMRPTCFWQSHPFTIVDSVVDENDNHSITFYLKVKGGMTHGLYQYLARQPNHTAQIKVSVEGPYGNRLPLDRFKNAIFFAGGNGIPGLYSEAVSLARRESDKSTQRIKLYWVIRHWKSIEWFYEELKKIENTRIESVIYVTQPGSGLAMDEVHSSEGTGSDDDVDKDNNEKEFTLEKGGKISLDFKSVSNVEKLKQDLSFIEFREGRPHIKELVQQDIAESEGLTGIVTCAHGSMVDSVRSSIIENIDSSKDRIEYFEQIQNW</sequence>
<keyword evidence="4" id="KW-0813">Transport</keyword>
<dbReference type="GO" id="GO:0006879">
    <property type="term" value="P:intracellular iron ion homeostasis"/>
    <property type="evidence" value="ECO:0007669"/>
    <property type="project" value="TreeGrafter"/>
</dbReference>
<dbReference type="InterPro" id="IPR051410">
    <property type="entry name" value="Ferric/Cupric_Reductase"/>
</dbReference>
<evidence type="ECO:0000256" key="12">
    <source>
        <dbReference type="ARBA" id="ARBA00023065"/>
    </source>
</evidence>
<evidence type="ECO:0000256" key="13">
    <source>
        <dbReference type="ARBA" id="ARBA00023136"/>
    </source>
</evidence>
<evidence type="ECO:0000256" key="7">
    <source>
        <dbReference type="ARBA" id="ARBA00022692"/>
    </source>
</evidence>
<dbReference type="InterPro" id="IPR013112">
    <property type="entry name" value="FAD-bd_8"/>
</dbReference>
<feature type="domain" description="FAD-binding FR-type" evidence="19">
    <location>
        <begin position="416"/>
        <end position="530"/>
    </location>
</feature>
<organism evidence="20 21">
    <name type="scientific">[Candida] railenensis</name>
    <dbReference type="NCBI Taxonomy" id="45579"/>
    <lineage>
        <taxon>Eukaryota</taxon>
        <taxon>Fungi</taxon>
        <taxon>Dikarya</taxon>
        <taxon>Ascomycota</taxon>
        <taxon>Saccharomycotina</taxon>
        <taxon>Pichiomycetes</taxon>
        <taxon>Debaryomycetaceae</taxon>
        <taxon>Kurtzmaniella</taxon>
    </lineage>
</organism>
<evidence type="ECO:0000256" key="5">
    <source>
        <dbReference type="ARBA" id="ARBA00022475"/>
    </source>
</evidence>
<dbReference type="InterPro" id="IPR013121">
    <property type="entry name" value="Fe_red_NAD-bd_6"/>
</dbReference>
<evidence type="ECO:0000256" key="3">
    <source>
        <dbReference type="ARBA" id="ARBA00012668"/>
    </source>
</evidence>
<feature type="region of interest" description="Disordered" evidence="16">
    <location>
        <begin position="608"/>
        <end position="627"/>
    </location>
</feature>
<evidence type="ECO:0000256" key="18">
    <source>
        <dbReference type="SAM" id="SignalP"/>
    </source>
</evidence>
<evidence type="ECO:0000256" key="10">
    <source>
        <dbReference type="ARBA" id="ARBA00022989"/>
    </source>
</evidence>
<feature type="transmembrane region" description="Helical" evidence="17">
    <location>
        <begin position="162"/>
        <end position="182"/>
    </location>
</feature>
<keyword evidence="10 17" id="KW-1133">Transmembrane helix</keyword>
<dbReference type="Pfam" id="PF08030">
    <property type="entry name" value="NAD_binding_6"/>
    <property type="match status" value="1"/>
</dbReference>
<dbReference type="GO" id="GO:0005886">
    <property type="term" value="C:plasma membrane"/>
    <property type="evidence" value="ECO:0007669"/>
    <property type="project" value="UniProtKB-SubCell"/>
</dbReference>
<dbReference type="CDD" id="cd06186">
    <property type="entry name" value="NOX_Duox_like_FAD_NADP"/>
    <property type="match status" value="1"/>
</dbReference>
<dbReference type="InterPro" id="IPR039261">
    <property type="entry name" value="FNR_nucleotide-bd"/>
</dbReference>
<gene>
    <name evidence="20" type="ORF">CLIB1423_05S02146</name>
</gene>
<accession>A0A9P0VX13</accession>
<evidence type="ECO:0000256" key="1">
    <source>
        <dbReference type="ARBA" id="ARBA00004651"/>
    </source>
</evidence>
<keyword evidence="8" id="KW-0274">FAD</keyword>
<feature type="transmembrane region" description="Helical" evidence="17">
    <location>
        <begin position="229"/>
        <end position="249"/>
    </location>
</feature>
<dbReference type="EMBL" id="CAKXYY010000005">
    <property type="protein sequence ID" value="CAH2351952.1"/>
    <property type="molecule type" value="Genomic_DNA"/>
</dbReference>
<keyword evidence="14" id="KW-0325">Glycoprotein</keyword>
<evidence type="ECO:0000256" key="9">
    <source>
        <dbReference type="ARBA" id="ARBA00022982"/>
    </source>
</evidence>
<keyword evidence="21" id="KW-1185">Reference proteome</keyword>
<feature type="signal peptide" evidence="18">
    <location>
        <begin position="1"/>
        <end position="17"/>
    </location>
</feature>
<feature type="transmembrane region" description="Helical" evidence="17">
    <location>
        <begin position="311"/>
        <end position="333"/>
    </location>
</feature>
<dbReference type="AlphaFoldDB" id="A0A9P0VX13"/>
<dbReference type="SFLD" id="SFLDS00052">
    <property type="entry name" value="Ferric_Reductase_Domain"/>
    <property type="match status" value="1"/>
</dbReference>
<keyword evidence="12" id="KW-0406">Ion transport</keyword>
<evidence type="ECO:0000313" key="20">
    <source>
        <dbReference type="EMBL" id="CAH2351952.1"/>
    </source>
</evidence>
<dbReference type="InterPro" id="IPR017927">
    <property type="entry name" value="FAD-bd_FR_type"/>
</dbReference>
<dbReference type="GO" id="GO:0052851">
    <property type="term" value="F:ferric-chelate reductase (NADPH) activity"/>
    <property type="evidence" value="ECO:0007669"/>
    <property type="project" value="UniProtKB-EC"/>
</dbReference>
<dbReference type="Proteomes" id="UP000837801">
    <property type="component" value="Unassembled WGS sequence"/>
</dbReference>
<dbReference type="GO" id="GO:0006826">
    <property type="term" value="P:iron ion transport"/>
    <property type="evidence" value="ECO:0007669"/>
    <property type="project" value="UniProtKB-ARBA"/>
</dbReference>
<evidence type="ECO:0000256" key="14">
    <source>
        <dbReference type="ARBA" id="ARBA00023180"/>
    </source>
</evidence>
<keyword evidence="7 17" id="KW-0812">Transmembrane</keyword>
<feature type="transmembrane region" description="Helical" evidence="17">
    <location>
        <begin position="269"/>
        <end position="290"/>
    </location>
</feature>
<evidence type="ECO:0000256" key="17">
    <source>
        <dbReference type="SAM" id="Phobius"/>
    </source>
</evidence>
<evidence type="ECO:0000256" key="2">
    <source>
        <dbReference type="ARBA" id="ARBA00006278"/>
    </source>
</evidence>
<evidence type="ECO:0000256" key="15">
    <source>
        <dbReference type="ARBA" id="ARBA00048483"/>
    </source>
</evidence>
<dbReference type="PANTHER" id="PTHR32361">
    <property type="entry name" value="FERRIC/CUPRIC REDUCTASE TRANSMEMBRANE COMPONENT"/>
    <property type="match status" value="1"/>
</dbReference>
<keyword evidence="6" id="KW-0285">Flavoprotein</keyword>
<dbReference type="PROSITE" id="PS51384">
    <property type="entry name" value="FAD_FR"/>
    <property type="match status" value="1"/>
</dbReference>
<comment type="subcellular location">
    <subcellularLocation>
        <location evidence="1">Cell membrane</location>
        <topology evidence="1">Multi-pass membrane protein</topology>
    </subcellularLocation>
</comment>
<proteinExistence type="inferred from homology"/>
<protein>
    <recommendedName>
        <fullName evidence="3">ferric-chelate reductase (NADPH)</fullName>
        <ecNumber evidence="3">1.16.1.9</ecNumber>
    </recommendedName>
</protein>
<comment type="caution">
    <text evidence="20">The sequence shown here is derived from an EMBL/GenBank/DDBJ whole genome shotgun (WGS) entry which is preliminary data.</text>
</comment>
<keyword evidence="18" id="KW-0732">Signal</keyword>
<reference evidence="20" key="1">
    <citation type="submission" date="2022-03" db="EMBL/GenBank/DDBJ databases">
        <authorList>
            <person name="Legras J.-L."/>
            <person name="Devillers H."/>
            <person name="Grondin C."/>
        </authorList>
    </citation>
    <scope>NUCLEOTIDE SEQUENCE</scope>
    <source>
        <strain evidence="20">CLIB 1423</strain>
    </source>
</reference>
<dbReference type="EC" id="1.16.1.9" evidence="3"/>
<keyword evidence="13 17" id="KW-0472">Membrane</keyword>
<evidence type="ECO:0000313" key="21">
    <source>
        <dbReference type="Proteomes" id="UP000837801"/>
    </source>
</evidence>
<evidence type="ECO:0000256" key="8">
    <source>
        <dbReference type="ARBA" id="ARBA00022827"/>
    </source>
</evidence>
<dbReference type="SUPFAM" id="SSF52343">
    <property type="entry name" value="Ferredoxin reductase-like, C-terminal NADP-linked domain"/>
    <property type="match status" value="1"/>
</dbReference>
<evidence type="ECO:0000256" key="6">
    <source>
        <dbReference type="ARBA" id="ARBA00022630"/>
    </source>
</evidence>
<dbReference type="InterPro" id="IPR017938">
    <property type="entry name" value="Riboflavin_synthase-like_b-brl"/>
</dbReference>
<dbReference type="OrthoDB" id="4494341at2759"/>
<comment type="similarity">
    <text evidence="2">Belongs to the ferric reductase (FRE) family.</text>
</comment>
<dbReference type="GO" id="GO:0015677">
    <property type="term" value="P:copper ion import"/>
    <property type="evidence" value="ECO:0007669"/>
    <property type="project" value="TreeGrafter"/>
</dbReference>
<dbReference type="Pfam" id="PF01794">
    <property type="entry name" value="Ferric_reduct"/>
    <property type="match status" value="1"/>
</dbReference>
<feature type="transmembrane region" description="Helical" evidence="17">
    <location>
        <begin position="345"/>
        <end position="367"/>
    </location>
</feature>
<dbReference type="SUPFAM" id="SSF63380">
    <property type="entry name" value="Riboflavin synthase domain-like"/>
    <property type="match status" value="1"/>
</dbReference>
<evidence type="ECO:0000256" key="16">
    <source>
        <dbReference type="SAM" id="MobiDB-lite"/>
    </source>
</evidence>